<dbReference type="InterPro" id="IPR039001">
    <property type="entry name" value="Pal"/>
</dbReference>
<dbReference type="InterPro" id="IPR036737">
    <property type="entry name" value="OmpA-like_sf"/>
</dbReference>
<keyword evidence="7 8" id="KW-0131">Cell cycle</keyword>
<keyword evidence="1 8" id="KW-0132">Cell division</keyword>
<evidence type="ECO:0000256" key="9">
    <source>
        <dbReference type="SAM" id="MobiDB-lite"/>
    </source>
</evidence>
<name>A0ABS2CFG7_9NEIS</name>
<evidence type="ECO:0000256" key="3">
    <source>
        <dbReference type="ARBA" id="ARBA00023136"/>
    </source>
</evidence>
<dbReference type="CDD" id="cd07185">
    <property type="entry name" value="OmpA_C-like"/>
    <property type="match status" value="1"/>
</dbReference>
<evidence type="ECO:0000256" key="6">
    <source>
        <dbReference type="ARBA" id="ARBA00023288"/>
    </source>
</evidence>
<dbReference type="PROSITE" id="PS51257">
    <property type="entry name" value="PROKAR_LIPOPROTEIN"/>
    <property type="match status" value="1"/>
</dbReference>
<proteinExistence type="inferred from homology"/>
<reference evidence="12 13" key="1">
    <citation type="submission" date="2019-11" db="EMBL/GenBank/DDBJ databases">
        <title>Novel Deefgea species.</title>
        <authorList>
            <person name="Han J.-H."/>
        </authorList>
    </citation>
    <scope>NUCLEOTIDE SEQUENCE [LARGE SCALE GENOMIC DNA]</scope>
    <source>
        <strain evidence="12 13">LMG 24817</strain>
    </source>
</reference>
<dbReference type="PROSITE" id="PS51123">
    <property type="entry name" value="OMPA_2"/>
    <property type="match status" value="1"/>
</dbReference>
<sequence>MKKIALSIAMTAVLAACSSTPTAPIKDPNAGQQTNNTGNNGSEIKTVDTSKTSGKSMYPELTDPSNVLSQRRVYFDFDSFIVRPEFNEMVQAHAKFLLKHKDVKIILQGNTDNRGTAEYNLALGQKRAEAVFAMLKALGVPESQIEAVSFGEERPLENGDTDEAWERNRRTDLVYPGEQSK</sequence>
<feature type="compositionally biased region" description="Low complexity" evidence="9">
    <location>
        <begin position="31"/>
        <end position="41"/>
    </location>
</feature>
<feature type="domain" description="OmpA-like" evidence="11">
    <location>
        <begin position="62"/>
        <end position="179"/>
    </location>
</feature>
<comment type="subunit">
    <text evidence="8">The Tol-Pal system is composed of five core proteins: the inner membrane proteins TolA, TolQ and TolR, the periplasmic protein TolB and the outer membrane protein Pal. They form a network linking the inner and outer membranes and the peptidoglycan layer.</text>
</comment>
<comment type="similarity">
    <text evidence="8">Belongs to the Pal lipoprotein family.</text>
</comment>
<feature type="region of interest" description="Disordered" evidence="9">
    <location>
        <begin position="21"/>
        <end position="62"/>
    </location>
</feature>
<evidence type="ECO:0000256" key="1">
    <source>
        <dbReference type="ARBA" id="ARBA00022618"/>
    </source>
</evidence>
<evidence type="ECO:0000313" key="12">
    <source>
        <dbReference type="EMBL" id="MBM5572895.1"/>
    </source>
</evidence>
<dbReference type="PANTHER" id="PTHR30329:SF21">
    <property type="entry name" value="LIPOPROTEIN YIAD-RELATED"/>
    <property type="match status" value="1"/>
</dbReference>
<dbReference type="RefSeq" id="WP_203572222.1">
    <property type="nucleotide sequence ID" value="NZ_WOFE01000012.1"/>
</dbReference>
<dbReference type="InterPro" id="IPR050330">
    <property type="entry name" value="Bact_OuterMem_StrucFunc"/>
</dbReference>
<dbReference type="PRINTS" id="PR01021">
    <property type="entry name" value="OMPADOMAIN"/>
</dbReference>
<evidence type="ECO:0000256" key="5">
    <source>
        <dbReference type="ARBA" id="ARBA00023237"/>
    </source>
</evidence>
<comment type="caution">
    <text evidence="12">The sequence shown here is derived from an EMBL/GenBank/DDBJ whole genome shotgun (WGS) entry which is preliminary data.</text>
</comment>
<evidence type="ECO:0000256" key="2">
    <source>
        <dbReference type="ARBA" id="ARBA00022729"/>
    </source>
</evidence>
<dbReference type="InterPro" id="IPR006690">
    <property type="entry name" value="OMPA-like_CS"/>
</dbReference>
<accession>A0ABS2CFG7</accession>
<dbReference type="EMBL" id="WOFE01000012">
    <property type="protein sequence ID" value="MBM5572895.1"/>
    <property type="molecule type" value="Genomic_DNA"/>
</dbReference>
<dbReference type="Proteomes" id="UP001195660">
    <property type="component" value="Unassembled WGS sequence"/>
</dbReference>
<dbReference type="SUPFAM" id="SSF103088">
    <property type="entry name" value="OmpA-like"/>
    <property type="match status" value="1"/>
</dbReference>
<comment type="function">
    <text evidence="8">Part of the Tol-Pal system, which plays a role in outer membrane invagination during cell division and is important for maintaining outer membrane integrity.</text>
</comment>
<feature type="chain" id="PRO_5045717895" description="Peptidoglycan-associated lipoprotein" evidence="10">
    <location>
        <begin position="24"/>
        <end position="181"/>
    </location>
</feature>
<feature type="signal peptide" evidence="10">
    <location>
        <begin position="1"/>
        <end position="23"/>
    </location>
</feature>
<feature type="region of interest" description="Disordered" evidence="9">
    <location>
        <begin position="151"/>
        <end position="181"/>
    </location>
</feature>
<dbReference type="HAMAP" id="MF_02204">
    <property type="entry name" value="Pal"/>
    <property type="match status" value="1"/>
</dbReference>
<dbReference type="NCBIfam" id="TIGR02802">
    <property type="entry name" value="Pal_lipo"/>
    <property type="match status" value="1"/>
</dbReference>
<dbReference type="Pfam" id="PF00691">
    <property type="entry name" value="OmpA"/>
    <property type="match status" value="1"/>
</dbReference>
<dbReference type="InterPro" id="IPR006665">
    <property type="entry name" value="OmpA-like"/>
</dbReference>
<evidence type="ECO:0000256" key="4">
    <source>
        <dbReference type="ARBA" id="ARBA00023139"/>
    </source>
</evidence>
<evidence type="ECO:0000259" key="11">
    <source>
        <dbReference type="PROSITE" id="PS51123"/>
    </source>
</evidence>
<dbReference type="PANTHER" id="PTHR30329">
    <property type="entry name" value="STATOR ELEMENT OF FLAGELLAR MOTOR COMPLEX"/>
    <property type="match status" value="1"/>
</dbReference>
<keyword evidence="2 8" id="KW-0732">Signal</keyword>
<keyword evidence="6 8" id="KW-0449">Lipoprotein</keyword>
<protein>
    <recommendedName>
        <fullName evidence="8">Peptidoglycan-associated lipoprotein</fullName>
        <shortName evidence="8">PAL</shortName>
    </recommendedName>
</protein>
<organism evidence="12 13">
    <name type="scientific">Deefgea chitinilytica</name>
    <dbReference type="NCBI Taxonomy" id="570276"/>
    <lineage>
        <taxon>Bacteria</taxon>
        <taxon>Pseudomonadati</taxon>
        <taxon>Pseudomonadota</taxon>
        <taxon>Betaproteobacteria</taxon>
        <taxon>Neisseriales</taxon>
        <taxon>Chitinibacteraceae</taxon>
        <taxon>Deefgea</taxon>
    </lineage>
</organism>
<keyword evidence="4 8" id="KW-0564">Palmitate</keyword>
<keyword evidence="13" id="KW-1185">Reference proteome</keyword>
<keyword evidence="3 8" id="KW-0472">Membrane</keyword>
<dbReference type="Gene3D" id="3.30.1330.60">
    <property type="entry name" value="OmpA-like domain"/>
    <property type="match status" value="1"/>
</dbReference>
<comment type="subcellular location">
    <subcellularLocation>
        <location evidence="8">Cell outer membrane</location>
        <topology evidence="8">Lipid-anchor</topology>
    </subcellularLocation>
</comment>
<dbReference type="PROSITE" id="PS01068">
    <property type="entry name" value="OMPA_1"/>
    <property type="match status" value="1"/>
</dbReference>
<dbReference type="InterPro" id="IPR014169">
    <property type="entry name" value="Pal_lipo_C"/>
</dbReference>
<evidence type="ECO:0000313" key="13">
    <source>
        <dbReference type="Proteomes" id="UP001195660"/>
    </source>
</evidence>
<dbReference type="InterPro" id="IPR006664">
    <property type="entry name" value="OMP_bac"/>
</dbReference>
<evidence type="ECO:0000256" key="8">
    <source>
        <dbReference type="HAMAP-Rule" id="MF_02204"/>
    </source>
</evidence>
<evidence type="ECO:0000256" key="7">
    <source>
        <dbReference type="ARBA" id="ARBA00023306"/>
    </source>
</evidence>
<gene>
    <name evidence="8 12" type="primary">pal</name>
    <name evidence="12" type="ORF">GM173_15090</name>
</gene>
<keyword evidence="5 8" id="KW-0998">Cell outer membrane</keyword>
<evidence type="ECO:0000256" key="10">
    <source>
        <dbReference type="SAM" id="SignalP"/>
    </source>
</evidence>